<feature type="non-terminal residue" evidence="1">
    <location>
        <position position="32"/>
    </location>
</feature>
<sequence>MHDPIGSNVYHKYQTSQPYFSIVPVAKKKEED</sequence>
<name>A0A6V8Q9C8_9ACTN</name>
<accession>A0A6V8Q9C8</accession>
<comment type="caution">
    <text evidence="1">The sequence shown here is derived from an EMBL/GenBank/DDBJ whole genome shotgun (WGS) entry which is preliminary data.</text>
</comment>
<gene>
    <name evidence="1" type="ORF">HKBW3S47_02371</name>
</gene>
<proteinExistence type="predicted"/>
<reference evidence="1 2" key="1">
    <citation type="journal article" date="2020" name="Front. Microbiol.">
        <title>Single-cell genomics of novel Actinobacteria with the Wood-Ljungdahl pathway discovered in a serpentinizing system.</title>
        <authorList>
            <person name="Merino N."/>
            <person name="Kawai M."/>
            <person name="Boyd E.S."/>
            <person name="Colman D.R."/>
            <person name="McGlynn S.E."/>
            <person name="Nealson K.H."/>
            <person name="Kurokawa K."/>
            <person name="Hongoh Y."/>
        </authorList>
    </citation>
    <scope>NUCLEOTIDE SEQUENCE [LARGE SCALE GENOMIC DNA]</scope>
    <source>
        <strain evidence="1 2">S47</strain>
    </source>
</reference>
<organism evidence="1 2">
    <name type="scientific">Candidatus Hakubella thermalkaliphila</name>
    <dbReference type="NCBI Taxonomy" id="2754717"/>
    <lineage>
        <taxon>Bacteria</taxon>
        <taxon>Bacillati</taxon>
        <taxon>Actinomycetota</taxon>
        <taxon>Actinomycetota incertae sedis</taxon>
        <taxon>Candidatus Hakubellales</taxon>
        <taxon>Candidatus Hakubellaceae</taxon>
        <taxon>Candidatus Hakubella</taxon>
    </lineage>
</organism>
<evidence type="ECO:0000313" key="1">
    <source>
        <dbReference type="EMBL" id="GFP40674.1"/>
    </source>
</evidence>
<dbReference type="Proteomes" id="UP000569018">
    <property type="component" value="Unassembled WGS sequence"/>
</dbReference>
<dbReference type="AlphaFoldDB" id="A0A6V8Q9C8"/>
<evidence type="ECO:0000313" key="2">
    <source>
        <dbReference type="Proteomes" id="UP000569018"/>
    </source>
</evidence>
<dbReference type="EMBL" id="BLSD01000386">
    <property type="protein sequence ID" value="GFP40674.1"/>
    <property type="molecule type" value="Genomic_DNA"/>
</dbReference>
<protein>
    <submittedName>
        <fullName evidence="1">Uncharacterized protein</fullName>
    </submittedName>
</protein>